<protein>
    <recommendedName>
        <fullName evidence="3">DUF1963 domain-containing protein</fullName>
    </recommendedName>
</protein>
<gene>
    <name evidence="1" type="ORF">CLV67_107110</name>
</gene>
<accession>A0A2T0KCM8</accession>
<keyword evidence="2" id="KW-1185">Reference proteome</keyword>
<evidence type="ECO:0000313" key="2">
    <source>
        <dbReference type="Proteomes" id="UP000239415"/>
    </source>
</evidence>
<dbReference type="RefSeq" id="WP_239166396.1">
    <property type="nucleotide sequence ID" value="NZ_BOMO01000071.1"/>
</dbReference>
<dbReference type="Proteomes" id="UP000239415">
    <property type="component" value="Unassembled WGS sequence"/>
</dbReference>
<dbReference type="InterPro" id="IPR035948">
    <property type="entry name" value="YwqG-like_sf"/>
</dbReference>
<name>A0A2T0KCM8_9ACTN</name>
<dbReference type="AlphaFoldDB" id="A0A2T0KCM8"/>
<proteinExistence type="predicted"/>
<dbReference type="SUPFAM" id="SSF103032">
    <property type="entry name" value="Hypothetical protein YwqG"/>
    <property type="match status" value="1"/>
</dbReference>
<reference evidence="1 2" key="1">
    <citation type="submission" date="2018-03" db="EMBL/GenBank/DDBJ databases">
        <title>Genomic Encyclopedia of Archaeal and Bacterial Type Strains, Phase II (KMG-II): from individual species to whole genera.</title>
        <authorList>
            <person name="Goeker M."/>
        </authorList>
    </citation>
    <scope>NUCLEOTIDE SEQUENCE [LARGE SCALE GENOMIC DNA]</scope>
    <source>
        <strain evidence="1 2">DSM 43146</strain>
    </source>
</reference>
<evidence type="ECO:0000313" key="1">
    <source>
        <dbReference type="EMBL" id="PRX20833.1"/>
    </source>
</evidence>
<comment type="caution">
    <text evidence="1">The sequence shown here is derived from an EMBL/GenBank/DDBJ whole genome shotgun (WGS) entry which is preliminary data.</text>
</comment>
<dbReference type="EMBL" id="PVMZ01000007">
    <property type="protein sequence ID" value="PRX20833.1"/>
    <property type="molecule type" value="Genomic_DNA"/>
</dbReference>
<evidence type="ECO:0008006" key="3">
    <source>
        <dbReference type="Google" id="ProtNLM"/>
    </source>
</evidence>
<sequence length="226" mass="25313">MRDGEWWQGLNRADSAVGPAEAWLRPRAALRWEPVDKPIVEPVTKLGGQPVWLDEPFWPVSSTGGGPMVFIAQFRLPGPELRMAYLFIADDPDGTGLTFEPEGGDNALLVQPDGRIPEFVRGVAQPTGPSLWRRGEQWTERVPVEVRVSATDFGPDDEYHYSWIGGRPHFWQPDVLGIGKGWLFFFQLDGAEGIDEDAYALNFGGGTGFAFLSRDEREGRFFWDCV</sequence>
<organism evidence="1 2">
    <name type="scientific">Actinoplanes italicus</name>
    <dbReference type="NCBI Taxonomy" id="113567"/>
    <lineage>
        <taxon>Bacteria</taxon>
        <taxon>Bacillati</taxon>
        <taxon>Actinomycetota</taxon>
        <taxon>Actinomycetes</taxon>
        <taxon>Micromonosporales</taxon>
        <taxon>Micromonosporaceae</taxon>
        <taxon>Actinoplanes</taxon>
    </lineage>
</organism>